<dbReference type="AlphaFoldDB" id="A0A9D1HRQ3"/>
<name>A0A9D1HRQ3_9FIRM</name>
<reference evidence="1" key="2">
    <citation type="journal article" date="2021" name="PeerJ">
        <title>Extensive microbial diversity within the chicken gut microbiome revealed by metagenomics and culture.</title>
        <authorList>
            <person name="Gilroy R."/>
            <person name="Ravi A."/>
            <person name="Getino M."/>
            <person name="Pursley I."/>
            <person name="Horton D.L."/>
            <person name="Alikhan N.F."/>
            <person name="Baker D."/>
            <person name="Gharbi K."/>
            <person name="Hall N."/>
            <person name="Watson M."/>
            <person name="Adriaenssens E.M."/>
            <person name="Foster-Nyarko E."/>
            <person name="Jarju S."/>
            <person name="Secka A."/>
            <person name="Antonio M."/>
            <person name="Oren A."/>
            <person name="Chaudhuri R.R."/>
            <person name="La Ragione R."/>
            <person name="Hildebrand F."/>
            <person name="Pallen M.J."/>
        </authorList>
    </citation>
    <scope>NUCLEOTIDE SEQUENCE</scope>
    <source>
        <strain evidence="1">CHK195-11698</strain>
    </source>
</reference>
<accession>A0A9D1HRQ3</accession>
<evidence type="ECO:0000313" key="1">
    <source>
        <dbReference type="EMBL" id="HIU14279.1"/>
    </source>
</evidence>
<dbReference type="EMBL" id="DVMJ01000080">
    <property type="protein sequence ID" value="HIU14279.1"/>
    <property type="molecule type" value="Genomic_DNA"/>
</dbReference>
<protein>
    <submittedName>
        <fullName evidence="1">Uncharacterized protein</fullName>
    </submittedName>
</protein>
<gene>
    <name evidence="1" type="ORF">IAD15_09450</name>
</gene>
<comment type="caution">
    <text evidence="1">The sequence shown here is derived from an EMBL/GenBank/DDBJ whole genome shotgun (WGS) entry which is preliminary data.</text>
</comment>
<organism evidence="1 2">
    <name type="scientific">Candidatus Fimiplasma intestinipullorum</name>
    <dbReference type="NCBI Taxonomy" id="2840825"/>
    <lineage>
        <taxon>Bacteria</taxon>
        <taxon>Bacillati</taxon>
        <taxon>Bacillota</taxon>
        <taxon>Clostridia</taxon>
        <taxon>Eubacteriales</taxon>
        <taxon>Candidatus Fimiplasma</taxon>
    </lineage>
</organism>
<dbReference type="Proteomes" id="UP000824175">
    <property type="component" value="Unassembled WGS sequence"/>
</dbReference>
<evidence type="ECO:0000313" key="2">
    <source>
        <dbReference type="Proteomes" id="UP000824175"/>
    </source>
</evidence>
<reference evidence="1" key="1">
    <citation type="submission" date="2020-10" db="EMBL/GenBank/DDBJ databases">
        <authorList>
            <person name="Gilroy R."/>
        </authorList>
    </citation>
    <scope>NUCLEOTIDE SEQUENCE</scope>
    <source>
        <strain evidence="1">CHK195-11698</strain>
    </source>
</reference>
<proteinExistence type="predicted"/>
<sequence>MKQAKLVLEKKQFHQQVYMHYYEHRRELPWQDLITARYSFVRIDPYTIEVTIDGQKTWLSLPEEMVLCQNQIE</sequence>